<evidence type="ECO:0000256" key="9">
    <source>
        <dbReference type="PROSITE-ProRule" id="PRU00146"/>
    </source>
</evidence>
<organism evidence="14 15">
    <name type="scientific">Caenorhabditis auriculariae</name>
    <dbReference type="NCBI Taxonomy" id="2777116"/>
    <lineage>
        <taxon>Eukaryota</taxon>
        <taxon>Metazoa</taxon>
        <taxon>Ecdysozoa</taxon>
        <taxon>Nematoda</taxon>
        <taxon>Chromadorea</taxon>
        <taxon>Rhabditida</taxon>
        <taxon>Rhabditina</taxon>
        <taxon>Rhabditomorpha</taxon>
        <taxon>Rhabditoidea</taxon>
        <taxon>Rhabditidae</taxon>
        <taxon>Peloderinae</taxon>
        <taxon>Caenorhabditis</taxon>
    </lineage>
</organism>
<dbReference type="PANTHER" id="PTHR13793">
    <property type="entry name" value="PHD FINGER PROTEINS"/>
    <property type="match status" value="1"/>
</dbReference>
<dbReference type="InterPro" id="IPR019786">
    <property type="entry name" value="Zinc_finger_PHD-type_CS"/>
</dbReference>
<evidence type="ECO:0000256" key="7">
    <source>
        <dbReference type="ARBA" id="ARBA00023242"/>
    </source>
</evidence>
<keyword evidence="15" id="KW-1185">Reference proteome</keyword>
<evidence type="ECO:0000256" key="3">
    <source>
        <dbReference type="ARBA" id="ARBA00022737"/>
    </source>
</evidence>
<evidence type="ECO:0000259" key="12">
    <source>
        <dbReference type="PROSITE" id="PS50016"/>
    </source>
</evidence>
<dbReference type="FunFam" id="3.30.40.10:FF:000008">
    <property type="entry name" value="Bromodomain containing 1, isoform CRA_a"/>
    <property type="match status" value="1"/>
</dbReference>
<evidence type="ECO:0000256" key="2">
    <source>
        <dbReference type="ARBA" id="ARBA00022723"/>
    </source>
</evidence>
<evidence type="ECO:0000256" key="10">
    <source>
        <dbReference type="SAM" id="MobiDB-lite"/>
    </source>
</evidence>
<keyword evidence="3" id="KW-0677">Repeat</keyword>
<dbReference type="InterPro" id="IPR050701">
    <property type="entry name" value="Histone_Mod_Regulator"/>
</dbReference>
<dbReference type="InterPro" id="IPR013083">
    <property type="entry name" value="Znf_RING/FYVE/PHD"/>
</dbReference>
<dbReference type="Pfam" id="PF00439">
    <property type="entry name" value="Bromodomain"/>
    <property type="match status" value="1"/>
</dbReference>
<dbReference type="Gene3D" id="3.30.40.10">
    <property type="entry name" value="Zinc/RING finger domain, C3HC4 (zinc finger)"/>
    <property type="match status" value="2"/>
</dbReference>
<dbReference type="GO" id="GO:0006357">
    <property type="term" value="P:regulation of transcription by RNA polymerase II"/>
    <property type="evidence" value="ECO:0007669"/>
    <property type="project" value="TreeGrafter"/>
</dbReference>
<feature type="compositionally biased region" description="Polar residues" evidence="10">
    <location>
        <begin position="786"/>
        <end position="810"/>
    </location>
</feature>
<dbReference type="Gene3D" id="1.20.920.10">
    <property type="entry name" value="Bromodomain-like"/>
    <property type="match status" value="1"/>
</dbReference>
<dbReference type="InterPro" id="IPR001965">
    <property type="entry name" value="Znf_PHD"/>
</dbReference>
<evidence type="ECO:0000256" key="5">
    <source>
        <dbReference type="ARBA" id="ARBA00022833"/>
    </source>
</evidence>
<dbReference type="InterPro" id="IPR036427">
    <property type="entry name" value="Bromodomain-like_sf"/>
</dbReference>
<feature type="domain" description="PHD-type" evidence="13">
    <location>
        <begin position="236"/>
        <end position="355"/>
    </location>
</feature>
<dbReference type="PROSITE" id="PS51805">
    <property type="entry name" value="EPHD"/>
    <property type="match status" value="1"/>
</dbReference>
<keyword evidence="7" id="KW-0539">Nucleus</keyword>
<dbReference type="CDD" id="cd04369">
    <property type="entry name" value="Bromodomain"/>
    <property type="match status" value="1"/>
</dbReference>
<feature type="compositionally biased region" description="Basic and acidic residues" evidence="10">
    <location>
        <begin position="668"/>
        <end position="682"/>
    </location>
</feature>
<dbReference type="SMART" id="SM00249">
    <property type="entry name" value="PHD"/>
    <property type="match status" value="2"/>
</dbReference>
<dbReference type="Pfam" id="PF13831">
    <property type="entry name" value="PHD_2"/>
    <property type="match status" value="1"/>
</dbReference>
<proteinExistence type="predicted"/>
<dbReference type="Proteomes" id="UP000835052">
    <property type="component" value="Unassembled WGS sequence"/>
</dbReference>
<dbReference type="InterPro" id="IPR019787">
    <property type="entry name" value="Znf_PHD-finger"/>
</dbReference>
<dbReference type="EMBL" id="CAJGYM010000017">
    <property type="protein sequence ID" value="CAD6190715.1"/>
    <property type="molecule type" value="Genomic_DNA"/>
</dbReference>
<feature type="compositionally biased region" description="Low complexity" evidence="10">
    <location>
        <begin position="811"/>
        <end position="825"/>
    </location>
</feature>
<keyword evidence="5" id="KW-0862">Zinc</keyword>
<evidence type="ECO:0000256" key="6">
    <source>
        <dbReference type="ARBA" id="ARBA00023117"/>
    </source>
</evidence>
<dbReference type="SMART" id="SM00297">
    <property type="entry name" value="BROMO"/>
    <property type="match status" value="1"/>
</dbReference>
<evidence type="ECO:0000313" key="14">
    <source>
        <dbReference type="EMBL" id="CAD6190715.1"/>
    </source>
</evidence>
<feature type="region of interest" description="Disordered" evidence="10">
    <location>
        <begin position="736"/>
        <end position="767"/>
    </location>
</feature>
<dbReference type="AlphaFoldDB" id="A0A8S1H5N0"/>
<dbReference type="PROSITE" id="PS01359">
    <property type="entry name" value="ZF_PHD_1"/>
    <property type="match status" value="1"/>
</dbReference>
<sequence>MSTDNGVATLRSGELIDLMAALEVSGTESPESEAKSLESYSKHFKTKEISVPRTVFVEKEELFHKKPFKMPKSYIVHNPEINYDKVVEYDCDEEDYEWLKEMEPIRKKRRNKKTITPTDFEFVMDRLEKGVLLQGIDRRILGTLEWSLKGIQRFPSRDHFNSPASGGKNNSNQAGNSSIDADDVCCVCSDGDVSNANQIIYCDMCNIAVHQDCYGVPYIPEGSWLCRRCKMSPSQAVSCCLCPNPHGAFKQTSDGRWAHVVCAIWLNEVHFGNAVFLEPVEGVQTSLNVRARLRCLICRKKQGACVQCSTRSCVQAFHVTCAQRLGLVMRVETKENAETSDDVDVKRFIHCLKHGNDGKHNMNRRQHDECLRRARRSLAASSYTPTINMPTISKDSIEGITERSGIGDISEITTYWYLKRKSRRGVPLIRRLQVEMSQPKANRVSSNELEDSLQLPYKDLKNTRYSMETARLLCEQVKKRENYKKNIIDKSVELFELVFVDFTSFLQTLVDRLNKKDSKAVFAQPVKLDGYSSIIKHPMDISTIRKKIVDEEYGTLKDLRKDIFLMTDNCEKFNKGNDYYLRYGRKFRKVATEVLEEAEERWRQISELQETGMEGLMKEVCEIPLLAACDFERLATVEPLSDDAKKRLGDETMEFDDHDDFPTTSESCVKENQPETSSDARTRRQSGRSTRKGRPSKTEIEAVEVEEDVVERPETPPRAPSRLVLKTAASSAPQWSTLFGSASTNKRKIPPTTNNKSAKKRKPDSVAAQTASILPFLSAARPSKPIETTPTSSLAFVNGNMTSRPSTVSLTTPARTTRASRTGTANQSFNNYREMSIASPLPADTASSEDSADEDLEKSVTTALEPFLSRRRDKATATAPAVSDSAKRRATTVTSPPPSATEETPRASLRRIRPNGRPATRGIVSSLEKAREEAKSKLVHNALVDIDGKAARVIEPTFSHLEGYSREKRLQMLATRPRKDEEDNQHVYVRFFSDSKECWLPASRITMLDLTNAKSAVQGLKQAKIWQRRMLEQQN</sequence>
<evidence type="ECO:0000256" key="1">
    <source>
        <dbReference type="ARBA" id="ARBA00004123"/>
    </source>
</evidence>
<dbReference type="InterPro" id="IPR001487">
    <property type="entry name" value="Bromodomain"/>
</dbReference>
<comment type="caution">
    <text evidence="14">The sequence shown here is derived from an EMBL/GenBank/DDBJ whole genome shotgun (WGS) entry which is preliminary data.</text>
</comment>
<dbReference type="OrthoDB" id="20839at2759"/>
<dbReference type="PRINTS" id="PR00503">
    <property type="entry name" value="BROMODOMAIN"/>
</dbReference>
<feature type="domain" description="PHD-type" evidence="12">
    <location>
        <begin position="182"/>
        <end position="232"/>
    </location>
</feature>
<evidence type="ECO:0000259" key="11">
    <source>
        <dbReference type="PROSITE" id="PS50014"/>
    </source>
</evidence>
<keyword evidence="4 9" id="KW-0863">Zinc-finger</keyword>
<dbReference type="GO" id="GO:0008270">
    <property type="term" value="F:zinc ion binding"/>
    <property type="evidence" value="ECO:0007669"/>
    <property type="project" value="UniProtKB-KW"/>
</dbReference>
<feature type="domain" description="Bromo" evidence="11">
    <location>
        <begin position="531"/>
        <end position="581"/>
    </location>
</feature>
<evidence type="ECO:0000259" key="13">
    <source>
        <dbReference type="PROSITE" id="PS51805"/>
    </source>
</evidence>
<dbReference type="CDD" id="cd15572">
    <property type="entry name" value="PHD_BRPF"/>
    <property type="match status" value="1"/>
</dbReference>
<comment type="subcellular location">
    <subcellularLocation>
        <location evidence="1">Nucleus</location>
    </subcellularLocation>
</comment>
<dbReference type="InterPro" id="IPR011011">
    <property type="entry name" value="Znf_FYVE_PHD"/>
</dbReference>
<dbReference type="PROSITE" id="PS50016">
    <property type="entry name" value="ZF_PHD_2"/>
    <property type="match status" value="1"/>
</dbReference>
<reference evidence="14" key="1">
    <citation type="submission" date="2020-10" db="EMBL/GenBank/DDBJ databases">
        <authorList>
            <person name="Kikuchi T."/>
        </authorList>
    </citation>
    <scope>NUCLEOTIDE SEQUENCE</scope>
    <source>
        <strain evidence="14">NKZ352</strain>
    </source>
</reference>
<dbReference type="FunFam" id="3.30.40.10:FF:000007">
    <property type="entry name" value="Bromodomain containing 1, isoform CRA_b"/>
    <property type="match status" value="1"/>
</dbReference>
<dbReference type="PANTHER" id="PTHR13793:SF107">
    <property type="entry name" value="BROMODOMAIN-CONTAINING PROTEIN HOMOLOG"/>
    <property type="match status" value="1"/>
</dbReference>
<evidence type="ECO:0000313" key="15">
    <source>
        <dbReference type="Proteomes" id="UP000835052"/>
    </source>
</evidence>
<evidence type="ECO:0000256" key="8">
    <source>
        <dbReference type="PROSITE-ProRule" id="PRU00035"/>
    </source>
</evidence>
<dbReference type="SUPFAM" id="SSF57903">
    <property type="entry name" value="FYVE/PHD zinc finger"/>
    <property type="match status" value="1"/>
</dbReference>
<feature type="compositionally biased region" description="Basic residues" evidence="10">
    <location>
        <begin position="683"/>
        <end position="695"/>
    </location>
</feature>
<evidence type="ECO:0000256" key="4">
    <source>
        <dbReference type="ARBA" id="ARBA00022771"/>
    </source>
</evidence>
<feature type="region of interest" description="Disordered" evidence="10">
    <location>
        <begin position="653"/>
        <end position="723"/>
    </location>
</feature>
<name>A0A8S1H5N0_9PELO</name>
<dbReference type="GO" id="GO:0005634">
    <property type="term" value="C:nucleus"/>
    <property type="evidence" value="ECO:0007669"/>
    <property type="project" value="UniProtKB-SubCell"/>
</dbReference>
<dbReference type="Pfam" id="PF13832">
    <property type="entry name" value="zf-HC5HC2H_2"/>
    <property type="match status" value="1"/>
</dbReference>
<dbReference type="SUPFAM" id="SSF47370">
    <property type="entry name" value="Bromodomain"/>
    <property type="match status" value="1"/>
</dbReference>
<dbReference type="PROSITE" id="PS50014">
    <property type="entry name" value="BROMODOMAIN_2"/>
    <property type="match status" value="1"/>
</dbReference>
<gene>
    <name evidence="14" type="ORF">CAUJ_LOCUS6634</name>
</gene>
<feature type="region of interest" description="Disordered" evidence="10">
    <location>
        <begin position="782"/>
        <end position="920"/>
    </location>
</feature>
<accession>A0A8S1H5N0</accession>
<protein>
    <submittedName>
        <fullName evidence="14">Uncharacterized protein</fullName>
    </submittedName>
</protein>
<keyword evidence="6 8" id="KW-0103">Bromodomain</keyword>
<dbReference type="InterPro" id="IPR019542">
    <property type="entry name" value="Enhancer_polycomb-like_N"/>
</dbReference>
<dbReference type="InterPro" id="IPR034732">
    <property type="entry name" value="EPHD"/>
</dbReference>
<keyword evidence="2" id="KW-0479">Metal-binding</keyword>
<dbReference type="Pfam" id="PF10513">
    <property type="entry name" value="EPL1"/>
    <property type="match status" value="1"/>
</dbReference>